<dbReference type="GO" id="GO:0016874">
    <property type="term" value="F:ligase activity"/>
    <property type="evidence" value="ECO:0007669"/>
    <property type="project" value="UniProtKB-KW"/>
</dbReference>
<sequence>MSPSYLLALLPPPELAARVQAFHGAHGLRDAAAVPHITVKARSGLDAELTWAQRAREAIAAHPPVTVTIGGPRLFGNGSALYLHVDSPDVVRLHVALLDAIQPTQRFGYEGPHMTPHLSVALARKGVDLPALLAEAQVIFADLEADPVTFTAPGVALMRKPGPGGVYAPVEAWPLGG</sequence>
<organism evidence="1 2">
    <name type="scientific">Deinococcus rufus</name>
    <dbReference type="NCBI Taxonomy" id="2136097"/>
    <lineage>
        <taxon>Bacteria</taxon>
        <taxon>Thermotogati</taxon>
        <taxon>Deinococcota</taxon>
        <taxon>Deinococci</taxon>
        <taxon>Deinococcales</taxon>
        <taxon>Deinococcaceae</taxon>
        <taxon>Deinococcus</taxon>
    </lineage>
</organism>
<proteinExistence type="predicted"/>
<keyword evidence="2" id="KW-1185">Reference proteome</keyword>
<accession>A0ABV7Z5S0</accession>
<dbReference type="Pfam" id="PF13563">
    <property type="entry name" value="2_5_RNA_ligase2"/>
    <property type="match status" value="1"/>
</dbReference>
<evidence type="ECO:0000313" key="2">
    <source>
        <dbReference type="Proteomes" id="UP001595803"/>
    </source>
</evidence>
<evidence type="ECO:0000313" key="1">
    <source>
        <dbReference type="EMBL" id="MFC3832791.1"/>
    </source>
</evidence>
<dbReference type="Gene3D" id="3.90.1140.10">
    <property type="entry name" value="Cyclic phosphodiesterase"/>
    <property type="match status" value="1"/>
</dbReference>
<reference evidence="2" key="1">
    <citation type="journal article" date="2019" name="Int. J. Syst. Evol. Microbiol.">
        <title>The Global Catalogue of Microorganisms (GCM) 10K type strain sequencing project: providing services to taxonomists for standard genome sequencing and annotation.</title>
        <authorList>
            <consortium name="The Broad Institute Genomics Platform"/>
            <consortium name="The Broad Institute Genome Sequencing Center for Infectious Disease"/>
            <person name="Wu L."/>
            <person name="Ma J."/>
        </authorList>
    </citation>
    <scope>NUCLEOTIDE SEQUENCE [LARGE SCALE GENOMIC DNA]</scope>
    <source>
        <strain evidence="2">CCTCC AB 2017081</strain>
    </source>
</reference>
<comment type="caution">
    <text evidence="1">The sequence shown here is derived from an EMBL/GenBank/DDBJ whole genome shotgun (WGS) entry which is preliminary data.</text>
</comment>
<dbReference type="Proteomes" id="UP001595803">
    <property type="component" value="Unassembled WGS sequence"/>
</dbReference>
<dbReference type="RefSeq" id="WP_322473966.1">
    <property type="nucleotide sequence ID" value="NZ_JBHRZG010000008.1"/>
</dbReference>
<dbReference type="SUPFAM" id="SSF55144">
    <property type="entry name" value="LigT-like"/>
    <property type="match status" value="1"/>
</dbReference>
<name>A0ABV7Z5S0_9DEIO</name>
<gene>
    <name evidence="1" type="ORF">ACFOSB_07970</name>
</gene>
<protein>
    <submittedName>
        <fullName evidence="1">2'-5' RNA ligase family protein</fullName>
    </submittedName>
</protein>
<dbReference type="EMBL" id="JBHRZG010000008">
    <property type="protein sequence ID" value="MFC3832791.1"/>
    <property type="molecule type" value="Genomic_DNA"/>
</dbReference>
<dbReference type="InterPro" id="IPR009097">
    <property type="entry name" value="Cyclic_Pdiesterase"/>
</dbReference>
<keyword evidence="1" id="KW-0436">Ligase</keyword>